<dbReference type="InterPro" id="IPR003615">
    <property type="entry name" value="HNH_nuc"/>
</dbReference>
<dbReference type="AlphaFoldDB" id="A0A7I7QT26"/>
<evidence type="ECO:0000259" key="2">
    <source>
        <dbReference type="Pfam" id="PF02720"/>
    </source>
</evidence>
<protein>
    <recommendedName>
        <fullName evidence="2">DUF222 domain-containing protein</fullName>
    </recommendedName>
</protein>
<dbReference type="Pfam" id="PF02720">
    <property type="entry name" value="DUF222"/>
    <property type="match status" value="1"/>
</dbReference>
<dbReference type="CDD" id="cd00085">
    <property type="entry name" value="HNHc"/>
    <property type="match status" value="1"/>
</dbReference>
<dbReference type="KEGG" id="msei:MSEDJ_36450"/>
<dbReference type="Proteomes" id="UP000467193">
    <property type="component" value="Chromosome"/>
</dbReference>
<gene>
    <name evidence="3" type="ORF">MSEDJ_36450</name>
</gene>
<feature type="region of interest" description="Disordered" evidence="1">
    <location>
        <begin position="509"/>
        <end position="531"/>
    </location>
</feature>
<keyword evidence="4" id="KW-1185">Reference proteome</keyword>
<feature type="compositionally biased region" description="Basic and acidic residues" evidence="1">
    <location>
        <begin position="509"/>
        <end position="520"/>
    </location>
</feature>
<evidence type="ECO:0000313" key="4">
    <source>
        <dbReference type="Proteomes" id="UP000467193"/>
    </source>
</evidence>
<organism evidence="3 4">
    <name type="scientific">Mycolicibacterium sediminis</name>
    <dbReference type="NCBI Taxonomy" id="1286180"/>
    <lineage>
        <taxon>Bacteria</taxon>
        <taxon>Bacillati</taxon>
        <taxon>Actinomycetota</taxon>
        <taxon>Actinomycetes</taxon>
        <taxon>Mycobacteriales</taxon>
        <taxon>Mycobacteriaceae</taxon>
        <taxon>Mycolicibacterium</taxon>
    </lineage>
</organism>
<reference evidence="3 4" key="1">
    <citation type="journal article" date="2019" name="Emerg. Microbes Infect.">
        <title>Comprehensive subspecies identification of 175 nontuberculous mycobacteria species based on 7547 genomic profiles.</title>
        <authorList>
            <person name="Matsumoto Y."/>
            <person name="Kinjo T."/>
            <person name="Motooka D."/>
            <person name="Nabeya D."/>
            <person name="Jung N."/>
            <person name="Uechi K."/>
            <person name="Horii T."/>
            <person name="Iida T."/>
            <person name="Fujita J."/>
            <person name="Nakamura S."/>
        </authorList>
    </citation>
    <scope>NUCLEOTIDE SEQUENCE [LARGE SCALE GENOMIC DNA]</scope>
    <source>
        <strain evidence="3 4">JCM 17899</strain>
    </source>
</reference>
<sequence>MFETLSPDDLLTEVEQCRREEAAIIGRRMAAVAELLGHRTLEAEGVDDDPGYAMITGFARTTAEVGAALNLPPSSASAIVSHAEALDARLPEVAALLADGRIDWPTCEVIIRRTELVDPDAMVELDQRLATKVSGWPSWSRRRVINAVDAAIARLDPGGAKERRVAADTDRYLRVTAKPNGMAAIRASIPAPAAAMFDKRITDMAASVCANDPRTTMQRRADAIEALTDGRELACTCGRSGCPVEPAGSESRGRARFVVNVIAGEATLNGRSEEPGHLEGYGVIDAEQVRQIATGAIVRPVGPPPTSAEVAASLRYQPSAAVERWIRCRDLTCRFPGCDRPAWRADVDHTVPFDHDDPSAGGRTVPGNLGCYCRQHHRLKTFHGGPDGWRDAQLADGTIVWTSPTGRQYRSTPDGAELFDGIAAACGMPRPRKRNRRREKAARIAAARDGMHAKRAANEQTLVLNRARYAEIDIRKWRNDMRRTLLNLKGGRPSVSPWCTWVNDPREDERISADWRPPERDPDETPEEPPF</sequence>
<name>A0A7I7QT26_9MYCO</name>
<accession>A0A7I7QT26</accession>
<feature type="compositionally biased region" description="Acidic residues" evidence="1">
    <location>
        <begin position="521"/>
        <end position="531"/>
    </location>
</feature>
<dbReference type="InterPro" id="IPR003870">
    <property type="entry name" value="DUF222"/>
</dbReference>
<evidence type="ECO:0000256" key="1">
    <source>
        <dbReference type="SAM" id="MobiDB-lite"/>
    </source>
</evidence>
<proteinExistence type="predicted"/>
<dbReference type="RefSeq" id="WP_163798409.1">
    <property type="nucleotide sequence ID" value="NZ_AP022588.1"/>
</dbReference>
<evidence type="ECO:0000313" key="3">
    <source>
        <dbReference type="EMBL" id="BBY29549.1"/>
    </source>
</evidence>
<feature type="domain" description="DUF222" evidence="2">
    <location>
        <begin position="19"/>
        <end position="330"/>
    </location>
</feature>
<dbReference type="EMBL" id="AP022588">
    <property type="protein sequence ID" value="BBY29549.1"/>
    <property type="molecule type" value="Genomic_DNA"/>
</dbReference>